<gene>
    <name evidence="3" type="ORF">SE17_12260</name>
</gene>
<protein>
    <recommendedName>
        <fullName evidence="2">SWIM-type domain-containing protein</fullName>
    </recommendedName>
</protein>
<sequence length="129" mass="13911">MIEALPFDQAQALAERLGFDPMGKGPFSIAAHPEQWERCDCGGAVCSTQPCYFFTSARTGEVYTVTADTCTCPAYALPVAAGDDPRLCYHRIGVAILDQAHRDAAFLRYQATMDAGALPADLPRLISPL</sequence>
<keyword evidence="1" id="KW-0863">Zinc-finger</keyword>
<organism evidence="3 4">
    <name type="scientific">Kouleothrix aurantiaca</name>
    <dbReference type="NCBI Taxonomy" id="186479"/>
    <lineage>
        <taxon>Bacteria</taxon>
        <taxon>Bacillati</taxon>
        <taxon>Chloroflexota</taxon>
        <taxon>Chloroflexia</taxon>
        <taxon>Chloroflexales</taxon>
        <taxon>Roseiflexineae</taxon>
        <taxon>Roseiflexaceae</taxon>
        <taxon>Kouleothrix</taxon>
    </lineage>
</organism>
<accession>A0A0P9DS08</accession>
<feature type="domain" description="SWIM-type" evidence="2">
    <location>
        <begin position="63"/>
        <end position="99"/>
    </location>
</feature>
<dbReference type="GO" id="GO:0008270">
    <property type="term" value="F:zinc ion binding"/>
    <property type="evidence" value="ECO:0007669"/>
    <property type="project" value="UniProtKB-KW"/>
</dbReference>
<keyword evidence="1" id="KW-0862">Zinc</keyword>
<evidence type="ECO:0000256" key="1">
    <source>
        <dbReference type="PROSITE-ProRule" id="PRU00325"/>
    </source>
</evidence>
<dbReference type="AlphaFoldDB" id="A0A0P9DS08"/>
<dbReference type="InterPro" id="IPR007527">
    <property type="entry name" value="Znf_SWIM"/>
</dbReference>
<evidence type="ECO:0000313" key="4">
    <source>
        <dbReference type="Proteomes" id="UP000050509"/>
    </source>
</evidence>
<dbReference type="EMBL" id="LJCR01000375">
    <property type="protein sequence ID" value="KPV52985.1"/>
    <property type="molecule type" value="Genomic_DNA"/>
</dbReference>
<comment type="caution">
    <text evidence="3">The sequence shown here is derived from an EMBL/GenBank/DDBJ whole genome shotgun (WGS) entry which is preliminary data.</text>
</comment>
<evidence type="ECO:0000313" key="3">
    <source>
        <dbReference type="EMBL" id="KPV52985.1"/>
    </source>
</evidence>
<dbReference type="PROSITE" id="PS50966">
    <property type="entry name" value="ZF_SWIM"/>
    <property type="match status" value="1"/>
</dbReference>
<keyword evidence="1" id="KW-0479">Metal-binding</keyword>
<evidence type="ECO:0000259" key="2">
    <source>
        <dbReference type="PROSITE" id="PS50966"/>
    </source>
</evidence>
<proteinExistence type="predicted"/>
<keyword evidence="4" id="KW-1185">Reference proteome</keyword>
<dbReference type="Proteomes" id="UP000050509">
    <property type="component" value="Unassembled WGS sequence"/>
</dbReference>
<name>A0A0P9DS08_9CHLR</name>
<reference evidence="3 4" key="1">
    <citation type="submission" date="2015-09" db="EMBL/GenBank/DDBJ databases">
        <title>Draft genome sequence of Kouleothrix aurantiaca JCM 19913.</title>
        <authorList>
            <person name="Hemp J."/>
        </authorList>
    </citation>
    <scope>NUCLEOTIDE SEQUENCE [LARGE SCALE GENOMIC DNA]</scope>
    <source>
        <strain evidence="3 4">COM-B</strain>
    </source>
</reference>